<protein>
    <submittedName>
        <fullName evidence="17">Vacuolar ATP synthase subunit e 2</fullName>
    </submittedName>
</protein>
<evidence type="ECO:0000313" key="17">
    <source>
        <dbReference type="EMBL" id="EFN74481.1"/>
    </source>
</evidence>
<dbReference type="InterPro" id="IPR008389">
    <property type="entry name" value="ATPase_V0-cplx_e1/e2_su"/>
</dbReference>
<evidence type="ECO:0000256" key="7">
    <source>
        <dbReference type="ARBA" id="ARBA00022448"/>
    </source>
</evidence>
<dbReference type="GO" id="GO:0005765">
    <property type="term" value="C:lysosomal membrane"/>
    <property type="evidence" value="ECO:0007669"/>
    <property type="project" value="UniProtKB-SubCell"/>
</dbReference>
<dbReference type="Pfam" id="PF05493">
    <property type="entry name" value="ATP_synt_H"/>
    <property type="match status" value="1"/>
</dbReference>
<evidence type="ECO:0000256" key="3">
    <source>
        <dbReference type="ARBA" id="ARBA00004481"/>
    </source>
</evidence>
<evidence type="ECO:0000256" key="8">
    <source>
        <dbReference type="ARBA" id="ARBA00022692"/>
    </source>
</evidence>
<evidence type="ECO:0000259" key="16">
    <source>
        <dbReference type="PROSITE" id="PS51837"/>
    </source>
</evidence>
<dbReference type="PROSITE" id="PS51837">
    <property type="entry name" value="LITAF"/>
    <property type="match status" value="1"/>
</dbReference>
<comment type="subcellular location">
    <subcellularLocation>
        <location evidence="3">Endosome membrane</location>
        <topology evidence="3">Peripheral membrane protein</topology>
    </subcellularLocation>
    <subcellularLocation>
        <location evidence="2">Late endosome membrane</location>
    </subcellularLocation>
    <subcellularLocation>
        <location evidence="4">Lysosome membrane</location>
        <topology evidence="4">Peripheral membrane protein</topology>
        <orientation evidence="4">Cytoplasmic side</orientation>
    </subcellularLocation>
    <subcellularLocation>
        <location evidence="1">Membrane</location>
        <topology evidence="1">Multi-pass membrane protein</topology>
    </subcellularLocation>
</comment>
<dbReference type="EMBL" id="GL434829">
    <property type="protein sequence ID" value="EFN74481.1"/>
    <property type="molecule type" value="Genomic_DNA"/>
</dbReference>
<dbReference type="STRING" id="104421.E1ZWF8"/>
<feature type="transmembrane region" description="Helical" evidence="15">
    <location>
        <begin position="40"/>
        <end position="60"/>
    </location>
</feature>
<evidence type="ECO:0000256" key="13">
    <source>
        <dbReference type="ARBA" id="ARBA00023065"/>
    </source>
</evidence>
<comment type="similarity">
    <text evidence="5">Belongs to the CDIP1/LITAF family.</text>
</comment>
<feature type="transmembrane region" description="Helical" evidence="15">
    <location>
        <begin position="162"/>
        <end position="186"/>
    </location>
</feature>
<dbReference type="InterPro" id="IPR006629">
    <property type="entry name" value="LITAF"/>
</dbReference>
<evidence type="ECO:0000256" key="5">
    <source>
        <dbReference type="ARBA" id="ARBA00005975"/>
    </source>
</evidence>
<keyword evidence="10" id="KW-0375">Hydrogen ion transport</keyword>
<keyword evidence="11" id="KW-0862">Zinc</keyword>
<dbReference type="InterPro" id="IPR037519">
    <property type="entry name" value="LITAF_fam"/>
</dbReference>
<keyword evidence="13" id="KW-0406">Ion transport</keyword>
<dbReference type="AlphaFoldDB" id="E1ZWF8"/>
<comment type="similarity">
    <text evidence="6">Belongs to the V-ATPase e1/e2 subunit family.</text>
</comment>
<evidence type="ECO:0000313" key="18">
    <source>
        <dbReference type="Proteomes" id="UP000000311"/>
    </source>
</evidence>
<keyword evidence="12 15" id="KW-1133">Transmembrane helix</keyword>
<evidence type="ECO:0000256" key="14">
    <source>
        <dbReference type="ARBA" id="ARBA00023136"/>
    </source>
</evidence>
<dbReference type="GO" id="GO:0046961">
    <property type="term" value="F:proton-transporting ATPase activity, rotational mechanism"/>
    <property type="evidence" value="ECO:0007669"/>
    <property type="project" value="InterPro"/>
</dbReference>
<keyword evidence="9" id="KW-0479">Metal-binding</keyword>
<evidence type="ECO:0000256" key="10">
    <source>
        <dbReference type="ARBA" id="ARBA00022781"/>
    </source>
</evidence>
<evidence type="ECO:0000256" key="1">
    <source>
        <dbReference type="ARBA" id="ARBA00004141"/>
    </source>
</evidence>
<dbReference type="Pfam" id="PF10601">
    <property type="entry name" value="zf-LITAF-like"/>
    <property type="match status" value="1"/>
</dbReference>
<dbReference type="PANTHER" id="PTHR23292:SF6">
    <property type="entry name" value="FI16602P1-RELATED"/>
    <property type="match status" value="1"/>
</dbReference>
<keyword evidence="7" id="KW-0813">Transport</keyword>
<organism evidence="18">
    <name type="scientific">Camponotus floridanus</name>
    <name type="common">Florida carpenter ant</name>
    <dbReference type="NCBI Taxonomy" id="104421"/>
    <lineage>
        <taxon>Eukaryota</taxon>
        <taxon>Metazoa</taxon>
        <taxon>Ecdysozoa</taxon>
        <taxon>Arthropoda</taxon>
        <taxon>Hexapoda</taxon>
        <taxon>Insecta</taxon>
        <taxon>Pterygota</taxon>
        <taxon>Neoptera</taxon>
        <taxon>Endopterygota</taxon>
        <taxon>Hymenoptera</taxon>
        <taxon>Apocrita</taxon>
        <taxon>Aculeata</taxon>
        <taxon>Formicoidea</taxon>
        <taxon>Formicidae</taxon>
        <taxon>Formicinae</taxon>
        <taxon>Camponotus</taxon>
    </lineage>
</organism>
<sequence>MGASAIPVLIFTILWGAVLFLGVALPLFVPKGPNRGVLQVLLILTGFTCWLFWLCCYMAQMNPLIGPKLDNLTILVMAREWMDMHKNGPPPPYEPPPYAPPAYSQNVGGVPPASPFTPAQAYANGPTIVTTIVPVGPHSTHMICPQCHAEIDTTTRTEPGTIAYISGIVIAFLGCWFGCCLIPCCIDECMDVHHTCPNCKAYLGRHRR</sequence>
<evidence type="ECO:0000256" key="6">
    <source>
        <dbReference type="ARBA" id="ARBA00008328"/>
    </source>
</evidence>
<gene>
    <name evidence="17" type="ORF">EAG_12831</name>
</gene>
<dbReference type="Proteomes" id="UP000000311">
    <property type="component" value="Unassembled WGS sequence"/>
</dbReference>
<keyword evidence="14 15" id="KW-0472">Membrane</keyword>
<dbReference type="OrthoDB" id="1508846at2759"/>
<dbReference type="InParanoid" id="E1ZWF8"/>
<evidence type="ECO:0000256" key="4">
    <source>
        <dbReference type="ARBA" id="ARBA00004630"/>
    </source>
</evidence>
<dbReference type="SMART" id="SM00714">
    <property type="entry name" value="LITAF"/>
    <property type="match status" value="1"/>
</dbReference>
<name>E1ZWF8_CAMFO</name>
<keyword evidence="8 15" id="KW-0812">Transmembrane</keyword>
<evidence type="ECO:0000256" key="15">
    <source>
        <dbReference type="SAM" id="Phobius"/>
    </source>
</evidence>
<dbReference type="GO" id="GO:0031902">
    <property type="term" value="C:late endosome membrane"/>
    <property type="evidence" value="ECO:0007669"/>
    <property type="project" value="UniProtKB-SubCell"/>
</dbReference>
<dbReference type="PANTHER" id="PTHR23292">
    <property type="entry name" value="LIPOPOLYSACCHARIDE-INDUCED TUMOR NECROSIS FACTOR-ALPHA FACTOR"/>
    <property type="match status" value="1"/>
</dbReference>
<proteinExistence type="inferred from homology"/>
<reference evidence="17 18" key="1">
    <citation type="journal article" date="2010" name="Science">
        <title>Genomic comparison of the ants Camponotus floridanus and Harpegnathos saltator.</title>
        <authorList>
            <person name="Bonasio R."/>
            <person name="Zhang G."/>
            <person name="Ye C."/>
            <person name="Mutti N.S."/>
            <person name="Fang X."/>
            <person name="Qin N."/>
            <person name="Donahue G."/>
            <person name="Yang P."/>
            <person name="Li Q."/>
            <person name="Li C."/>
            <person name="Zhang P."/>
            <person name="Huang Z."/>
            <person name="Berger S.L."/>
            <person name="Reinberg D."/>
            <person name="Wang J."/>
            <person name="Liebig J."/>
        </authorList>
    </citation>
    <scope>NUCLEOTIDE SEQUENCE [LARGE SCALE GENOMIC DNA]</scope>
    <source>
        <strain evidence="18">C129</strain>
    </source>
</reference>
<feature type="domain" description="LITAF" evidence="16">
    <location>
        <begin position="124"/>
        <end position="208"/>
    </location>
</feature>
<dbReference type="GO" id="GO:0033179">
    <property type="term" value="C:proton-transporting V-type ATPase, V0 domain"/>
    <property type="evidence" value="ECO:0007669"/>
    <property type="project" value="InterPro"/>
</dbReference>
<keyword evidence="18" id="KW-1185">Reference proteome</keyword>
<evidence type="ECO:0000256" key="11">
    <source>
        <dbReference type="ARBA" id="ARBA00022833"/>
    </source>
</evidence>
<accession>E1ZWF8</accession>
<evidence type="ECO:0000256" key="2">
    <source>
        <dbReference type="ARBA" id="ARBA00004414"/>
    </source>
</evidence>
<evidence type="ECO:0000256" key="12">
    <source>
        <dbReference type="ARBA" id="ARBA00022989"/>
    </source>
</evidence>
<dbReference type="GO" id="GO:0008270">
    <property type="term" value="F:zinc ion binding"/>
    <property type="evidence" value="ECO:0007669"/>
    <property type="project" value="TreeGrafter"/>
</dbReference>
<dbReference type="FunCoup" id="E1ZWF8">
    <property type="interactions" value="13"/>
</dbReference>
<feature type="transmembrane region" description="Helical" evidence="15">
    <location>
        <begin position="6"/>
        <end position="28"/>
    </location>
</feature>
<evidence type="ECO:0000256" key="9">
    <source>
        <dbReference type="ARBA" id="ARBA00022723"/>
    </source>
</evidence>